<gene>
    <name evidence="11" type="ORF">METZ01_LOCUS52209</name>
</gene>
<dbReference type="SMART" id="SM01091">
    <property type="entry name" value="CorC_HlyC"/>
    <property type="match status" value="1"/>
</dbReference>
<protein>
    <recommendedName>
        <fullName evidence="12">CBS domain-containing protein</fullName>
    </recommendedName>
</protein>
<evidence type="ECO:0000256" key="4">
    <source>
        <dbReference type="ARBA" id="ARBA00022737"/>
    </source>
</evidence>
<evidence type="ECO:0000256" key="6">
    <source>
        <dbReference type="ARBA" id="ARBA00023122"/>
    </source>
</evidence>
<dbReference type="InterPro" id="IPR002550">
    <property type="entry name" value="CNNM"/>
</dbReference>
<dbReference type="Pfam" id="PF01595">
    <property type="entry name" value="CNNM"/>
    <property type="match status" value="1"/>
</dbReference>
<evidence type="ECO:0000256" key="1">
    <source>
        <dbReference type="ARBA" id="ARBA00004651"/>
    </source>
</evidence>
<evidence type="ECO:0000256" key="5">
    <source>
        <dbReference type="ARBA" id="ARBA00022989"/>
    </source>
</evidence>
<feature type="domain" description="CBS" evidence="9">
    <location>
        <begin position="210"/>
        <end position="269"/>
    </location>
</feature>
<dbReference type="InterPro" id="IPR051676">
    <property type="entry name" value="UPF0053_domain"/>
</dbReference>
<comment type="subcellular location">
    <subcellularLocation>
        <location evidence="1">Cell membrane</location>
        <topology evidence="1">Multi-pass membrane protein</topology>
    </subcellularLocation>
</comment>
<dbReference type="CDD" id="cd04590">
    <property type="entry name" value="CBS_pair_CorC_HlyC_assoc"/>
    <property type="match status" value="1"/>
</dbReference>
<dbReference type="SUPFAM" id="SSF56176">
    <property type="entry name" value="FAD-binding/transporter-associated domain-like"/>
    <property type="match status" value="1"/>
</dbReference>
<evidence type="ECO:0000256" key="7">
    <source>
        <dbReference type="ARBA" id="ARBA00023136"/>
    </source>
</evidence>
<organism evidence="11">
    <name type="scientific">marine metagenome</name>
    <dbReference type="NCBI Taxonomy" id="408172"/>
    <lineage>
        <taxon>unclassified sequences</taxon>
        <taxon>metagenomes</taxon>
        <taxon>ecological metagenomes</taxon>
    </lineage>
</organism>
<feature type="domain" description="CNNM transmembrane" evidence="10">
    <location>
        <begin position="1"/>
        <end position="194"/>
    </location>
</feature>
<feature type="transmembrane region" description="Helical" evidence="8">
    <location>
        <begin position="65"/>
        <end position="88"/>
    </location>
</feature>
<dbReference type="SMART" id="SM00116">
    <property type="entry name" value="CBS"/>
    <property type="match status" value="2"/>
</dbReference>
<dbReference type="InterPro" id="IPR005170">
    <property type="entry name" value="Transptr-assoc_dom"/>
</dbReference>
<keyword evidence="3 8" id="KW-0812">Transmembrane</keyword>
<keyword evidence="6" id="KW-0129">CBS domain</keyword>
<dbReference type="Pfam" id="PF03471">
    <property type="entry name" value="CorC_HlyC"/>
    <property type="match status" value="1"/>
</dbReference>
<proteinExistence type="predicted"/>
<dbReference type="Pfam" id="PF00571">
    <property type="entry name" value="CBS"/>
    <property type="match status" value="2"/>
</dbReference>
<dbReference type="Gene3D" id="3.30.465.10">
    <property type="match status" value="1"/>
</dbReference>
<evidence type="ECO:0000256" key="8">
    <source>
        <dbReference type="SAM" id="Phobius"/>
    </source>
</evidence>
<dbReference type="InterPro" id="IPR036318">
    <property type="entry name" value="FAD-bd_PCMH-like_sf"/>
</dbReference>
<keyword evidence="5 8" id="KW-1133">Transmembrane helix</keyword>
<sequence length="422" mass="44836">VLGVVLVVLLMAASGVLVAAETSLLHIRRAQAEVLADSGTEADDSVDRSDRSDLLDLLDDRVRGLGPLLFVLMALRLSAAGLLAIVVADRVGASWAALALAGLLVTGFALVDVLPRTMALRTTDRLALRLAPLARTLGRVGPLRWIALGLVDLSDRLLPRRLRTGAPSVSEEELLAVADRALASASIDAEEHELIESVIAFGDTLVREVMVPRPDMECAAADLTVAEAIAVAARNGHSRVPVSGDGVDDIVGVVHAKDLMKAHLDGRDTEPVGSLARPPRFVPETKQADDLLREMQADRYHLAIVVDEYGGTAGLVTMEDLLEEVVGEIVDEFDTEEPLVQPLAGGGLRVHGRMPIDELDEMLGGTLPDGDWDTVGGLIFDALGHVPEVGEGVEVAGRRFGVEQVVGRRITRVRISGPGDTE</sequence>
<dbReference type="InterPro" id="IPR044751">
    <property type="entry name" value="Ion_transp-like_CBS"/>
</dbReference>
<feature type="transmembrane region" description="Helical" evidence="8">
    <location>
        <begin position="95"/>
        <end position="114"/>
    </location>
</feature>
<dbReference type="AlphaFoldDB" id="A0A381S5K2"/>
<dbReference type="FunFam" id="3.10.580.10:FF:000002">
    <property type="entry name" value="Magnesium/cobalt efflux protein CorC"/>
    <property type="match status" value="1"/>
</dbReference>
<evidence type="ECO:0000313" key="11">
    <source>
        <dbReference type="EMBL" id="SUZ99355.1"/>
    </source>
</evidence>
<dbReference type="GO" id="GO:0005886">
    <property type="term" value="C:plasma membrane"/>
    <property type="evidence" value="ECO:0007669"/>
    <property type="project" value="UniProtKB-SubCell"/>
</dbReference>
<accession>A0A381S5K2</accession>
<evidence type="ECO:0000256" key="2">
    <source>
        <dbReference type="ARBA" id="ARBA00022475"/>
    </source>
</evidence>
<name>A0A381S5K2_9ZZZZ</name>
<feature type="domain" description="CBS" evidence="9">
    <location>
        <begin position="275"/>
        <end position="332"/>
    </location>
</feature>
<dbReference type="InterPro" id="IPR000644">
    <property type="entry name" value="CBS_dom"/>
</dbReference>
<dbReference type="EMBL" id="UINC01002694">
    <property type="protein sequence ID" value="SUZ99355.1"/>
    <property type="molecule type" value="Genomic_DNA"/>
</dbReference>
<feature type="non-terminal residue" evidence="11">
    <location>
        <position position="1"/>
    </location>
</feature>
<keyword evidence="4" id="KW-0677">Repeat</keyword>
<dbReference type="PANTHER" id="PTHR43099:SF5">
    <property type="entry name" value="HLYC_CORC FAMILY TRANSPORTER"/>
    <property type="match status" value="1"/>
</dbReference>
<evidence type="ECO:0008006" key="12">
    <source>
        <dbReference type="Google" id="ProtNLM"/>
    </source>
</evidence>
<dbReference type="PANTHER" id="PTHR43099">
    <property type="entry name" value="UPF0053 PROTEIN YRKA"/>
    <property type="match status" value="1"/>
</dbReference>
<evidence type="ECO:0000256" key="3">
    <source>
        <dbReference type="ARBA" id="ARBA00022692"/>
    </source>
</evidence>
<evidence type="ECO:0000259" key="10">
    <source>
        <dbReference type="PROSITE" id="PS51846"/>
    </source>
</evidence>
<dbReference type="PROSITE" id="PS51846">
    <property type="entry name" value="CNNM"/>
    <property type="match status" value="1"/>
</dbReference>
<dbReference type="InterPro" id="IPR046342">
    <property type="entry name" value="CBS_dom_sf"/>
</dbReference>
<evidence type="ECO:0000259" key="9">
    <source>
        <dbReference type="PROSITE" id="PS51371"/>
    </source>
</evidence>
<dbReference type="InterPro" id="IPR016169">
    <property type="entry name" value="FAD-bd_PCMH_sub2"/>
</dbReference>
<reference evidence="11" key="1">
    <citation type="submission" date="2018-05" db="EMBL/GenBank/DDBJ databases">
        <authorList>
            <person name="Lanie J.A."/>
            <person name="Ng W.-L."/>
            <person name="Kazmierczak K.M."/>
            <person name="Andrzejewski T.M."/>
            <person name="Davidsen T.M."/>
            <person name="Wayne K.J."/>
            <person name="Tettelin H."/>
            <person name="Glass J.I."/>
            <person name="Rusch D."/>
            <person name="Podicherti R."/>
            <person name="Tsui H.-C.T."/>
            <person name="Winkler M.E."/>
        </authorList>
    </citation>
    <scope>NUCLEOTIDE SEQUENCE</scope>
</reference>
<dbReference type="GO" id="GO:0050660">
    <property type="term" value="F:flavin adenine dinucleotide binding"/>
    <property type="evidence" value="ECO:0007669"/>
    <property type="project" value="InterPro"/>
</dbReference>
<keyword evidence="2" id="KW-1003">Cell membrane</keyword>
<dbReference type="PROSITE" id="PS51371">
    <property type="entry name" value="CBS"/>
    <property type="match status" value="2"/>
</dbReference>
<dbReference type="Gene3D" id="3.10.580.10">
    <property type="entry name" value="CBS-domain"/>
    <property type="match status" value="1"/>
</dbReference>
<keyword evidence="7 8" id="KW-0472">Membrane</keyword>
<dbReference type="SUPFAM" id="SSF54631">
    <property type="entry name" value="CBS-domain pair"/>
    <property type="match status" value="1"/>
</dbReference>